<reference evidence="3 4" key="1">
    <citation type="submission" date="2016-12" db="EMBL/GenBank/DDBJ databases">
        <title>Draft genome of Tersicoccus phoenicis 1P05MA.</title>
        <authorList>
            <person name="Nakajima Y."/>
            <person name="Yoshizawa S."/>
            <person name="Nakamura K."/>
            <person name="Ogura Y."/>
            <person name="Hayashi T."/>
            <person name="Kogure K."/>
        </authorList>
    </citation>
    <scope>NUCLEOTIDE SEQUENCE [LARGE SCALE GENOMIC DNA]</scope>
    <source>
        <strain evidence="3 4">1p05MA</strain>
    </source>
</reference>
<dbReference type="RefSeq" id="WP_076704161.1">
    <property type="nucleotide sequence ID" value="NZ_MRDE01000064.1"/>
</dbReference>
<dbReference type="EMBL" id="MRDE01000064">
    <property type="protein sequence ID" value="OMH24072.1"/>
    <property type="molecule type" value="Genomic_DNA"/>
</dbReference>
<dbReference type="InterPro" id="IPR011990">
    <property type="entry name" value="TPR-like_helical_dom_sf"/>
</dbReference>
<comment type="caution">
    <text evidence="3">The sequence shown here is derived from an EMBL/GenBank/DDBJ whole genome shotgun (WGS) entry which is preliminary data.</text>
</comment>
<dbReference type="GO" id="GO:0015035">
    <property type="term" value="F:protein-disulfide reductase activity"/>
    <property type="evidence" value="ECO:0007669"/>
    <property type="project" value="TreeGrafter"/>
</dbReference>
<evidence type="ECO:0000313" key="3">
    <source>
        <dbReference type="EMBL" id="OMH24072.1"/>
    </source>
</evidence>
<evidence type="ECO:0000313" key="4">
    <source>
        <dbReference type="Proteomes" id="UP000187085"/>
    </source>
</evidence>
<dbReference type="AlphaFoldDB" id="A0A1R1L961"/>
<dbReference type="Proteomes" id="UP000187085">
    <property type="component" value="Unassembled WGS sequence"/>
</dbReference>
<dbReference type="Gene3D" id="3.40.30.10">
    <property type="entry name" value="Glutaredoxin"/>
    <property type="match status" value="1"/>
</dbReference>
<dbReference type="Gene3D" id="1.25.40.10">
    <property type="entry name" value="Tetratricopeptide repeat domain"/>
    <property type="match status" value="1"/>
</dbReference>
<feature type="compositionally biased region" description="Gly residues" evidence="2">
    <location>
        <begin position="39"/>
        <end position="48"/>
    </location>
</feature>
<dbReference type="InterPro" id="IPR036249">
    <property type="entry name" value="Thioredoxin-like_sf"/>
</dbReference>
<proteinExistence type="predicted"/>
<organism evidence="3 4">
    <name type="scientific">Tersicoccus phoenicis</name>
    <dbReference type="NCBI Taxonomy" id="554083"/>
    <lineage>
        <taxon>Bacteria</taxon>
        <taxon>Bacillati</taxon>
        <taxon>Actinomycetota</taxon>
        <taxon>Actinomycetes</taxon>
        <taxon>Micrococcales</taxon>
        <taxon>Micrococcaceae</taxon>
        <taxon>Tersicoccus</taxon>
    </lineage>
</organism>
<name>A0A1R1L961_9MICC</name>
<feature type="region of interest" description="Disordered" evidence="2">
    <location>
        <begin position="27"/>
        <end position="55"/>
    </location>
</feature>
<dbReference type="STRING" id="554083.BKD30_09135"/>
<keyword evidence="1" id="KW-0676">Redox-active center</keyword>
<dbReference type="SUPFAM" id="SSF48452">
    <property type="entry name" value="TPR-like"/>
    <property type="match status" value="1"/>
</dbReference>
<protein>
    <submittedName>
        <fullName evidence="3">Co-chaperone YbbN</fullName>
    </submittedName>
</protein>
<dbReference type="Pfam" id="PF14559">
    <property type="entry name" value="TPR_19"/>
    <property type="match status" value="1"/>
</dbReference>
<dbReference type="CDD" id="cd02956">
    <property type="entry name" value="ybbN"/>
    <property type="match status" value="1"/>
</dbReference>
<dbReference type="Pfam" id="PF14561">
    <property type="entry name" value="TPR_20"/>
    <property type="match status" value="1"/>
</dbReference>
<dbReference type="PANTHER" id="PTHR45663:SF11">
    <property type="entry name" value="GEO12009P1"/>
    <property type="match status" value="1"/>
</dbReference>
<dbReference type="SUPFAM" id="SSF52833">
    <property type="entry name" value="Thioredoxin-like"/>
    <property type="match status" value="1"/>
</dbReference>
<evidence type="ECO:0000256" key="2">
    <source>
        <dbReference type="SAM" id="MobiDB-lite"/>
    </source>
</evidence>
<sequence length="327" mass="33859">MTTPRPGQPVPPSMNLRGAVDLSALKARAQRPASAAGSAGPGAPGAAGEGTPSPWVVEGSDARINQLAQLSGQVPVILQLWAGYSETSLQMLDLMSERVHARGGRLALATIDIDANPQITQAFAVQGVPATFALVKGQPVPLFTGAQPASQIDAFFDELLQVAQANGVTGSLAGGDDEQAGEQQAEAEPALPPLHQEAVDAIDAGDFDRAAAAYRRALAERPGDADAAVGLAQVQLLQRLDGADPDVVRAEAAERPDDLTAQLAVADLDVSGGHVEDAFSRLITFIGSSAGEEKESARARLVELFDVVGATDPRVTRARSALARVLF</sequence>
<keyword evidence="4" id="KW-1185">Reference proteome</keyword>
<evidence type="ECO:0000256" key="1">
    <source>
        <dbReference type="ARBA" id="ARBA00023284"/>
    </source>
</evidence>
<dbReference type="GO" id="GO:0005737">
    <property type="term" value="C:cytoplasm"/>
    <property type="evidence" value="ECO:0007669"/>
    <property type="project" value="TreeGrafter"/>
</dbReference>
<accession>A0A1R1L961</accession>
<dbReference type="PANTHER" id="PTHR45663">
    <property type="entry name" value="GEO12009P1"/>
    <property type="match status" value="1"/>
</dbReference>
<dbReference type="OrthoDB" id="5181746at2"/>
<gene>
    <name evidence="3" type="ORF">BKD30_09135</name>
</gene>